<comment type="caution">
    <text evidence="7">The sequence shown here is derived from an EMBL/GenBank/DDBJ whole genome shotgun (WGS) entry which is preliminary data.</text>
</comment>
<evidence type="ECO:0000256" key="1">
    <source>
        <dbReference type="ARBA" id="ARBA00001561"/>
    </source>
</evidence>
<dbReference type="InterPro" id="IPR002508">
    <property type="entry name" value="MurNAc-LAA_cat"/>
</dbReference>
<dbReference type="SUPFAM" id="SSF53187">
    <property type="entry name" value="Zn-dependent exopeptidases"/>
    <property type="match status" value="1"/>
</dbReference>
<evidence type="ECO:0000256" key="4">
    <source>
        <dbReference type="SAM" id="SignalP"/>
    </source>
</evidence>
<feature type="chain" id="PRO_5044718268" description="N-acetylmuramoyl-L-alanine amidase" evidence="4">
    <location>
        <begin position="26"/>
        <end position="468"/>
    </location>
</feature>
<name>A0AAW3ZT52_9BACT</name>
<dbReference type="EMBL" id="LIWG01000007">
    <property type="protein sequence ID" value="MBE3608377.1"/>
    <property type="molecule type" value="Genomic_DNA"/>
</dbReference>
<dbReference type="RefSeq" id="WP_170016549.1">
    <property type="nucleotide sequence ID" value="NZ_CP012545.1"/>
</dbReference>
<keyword evidence="3" id="KW-0378">Hydrolase</keyword>
<comment type="catalytic activity">
    <reaction evidence="1">
        <text>Hydrolyzes the link between N-acetylmuramoyl residues and L-amino acid residues in certain cell-wall glycopeptides.</text>
        <dbReference type="EC" id="3.5.1.28"/>
    </reaction>
</comment>
<dbReference type="Gene3D" id="2.60.40.3500">
    <property type="match status" value="1"/>
</dbReference>
<evidence type="ECO:0000259" key="5">
    <source>
        <dbReference type="SMART" id="SM00646"/>
    </source>
</evidence>
<dbReference type="EC" id="3.5.1.28" evidence="2"/>
<feature type="signal peptide" evidence="4">
    <location>
        <begin position="1"/>
        <end position="25"/>
    </location>
</feature>
<evidence type="ECO:0000256" key="2">
    <source>
        <dbReference type="ARBA" id="ARBA00011901"/>
    </source>
</evidence>
<keyword evidence="8" id="KW-1185">Reference proteome</keyword>
<dbReference type="PANTHER" id="PTHR30404:SF0">
    <property type="entry name" value="N-ACETYLMURAMOYL-L-ALANINE AMIDASE AMIC"/>
    <property type="match status" value="1"/>
</dbReference>
<dbReference type="FunFam" id="3.40.630.40:FF:000005">
    <property type="entry name" value="N-acetylmuramoyl-L-alanine amidase (AmiA)"/>
    <property type="match status" value="1"/>
</dbReference>
<gene>
    <name evidence="6" type="ORF">CCAL12919_05350</name>
    <name evidence="7" type="ORF">CCAL9337_06530</name>
</gene>
<evidence type="ECO:0000313" key="8">
    <source>
        <dbReference type="Proteomes" id="UP000650616"/>
    </source>
</evidence>
<evidence type="ECO:0000313" key="7">
    <source>
        <dbReference type="EMBL" id="MBE3608377.1"/>
    </source>
</evidence>
<reference evidence="6 9" key="2">
    <citation type="submission" date="2020-10" db="EMBL/GenBank/DDBJ databases">
        <title>Campylobacter californiensis sp. nov. isolated from cattle and feral swine in California.</title>
        <authorList>
            <person name="Miller W.G."/>
        </authorList>
    </citation>
    <scope>NUCLEOTIDE SEQUENCE [LARGE SCALE GENOMIC DNA]</scope>
    <source>
        <strain evidence="6 9">RM12919</strain>
    </source>
</reference>
<proteinExistence type="predicted"/>
<dbReference type="Pfam" id="PF01520">
    <property type="entry name" value="Amidase_3"/>
    <property type="match status" value="1"/>
</dbReference>
<dbReference type="AlphaFoldDB" id="A0AAW3ZT52"/>
<dbReference type="CDD" id="cd02696">
    <property type="entry name" value="MurNAc-LAA"/>
    <property type="match status" value="1"/>
</dbReference>
<evidence type="ECO:0000313" key="9">
    <source>
        <dbReference type="Proteomes" id="UP001318760"/>
    </source>
</evidence>
<reference evidence="7 8" key="1">
    <citation type="submission" date="2015-08" db="EMBL/GenBank/DDBJ databases">
        <title>Comparative genomics of the Campylobacter concisus group.</title>
        <authorList>
            <person name="Yee E."/>
            <person name="Chapman M.H."/>
            <person name="Huynh S."/>
            <person name="Bono J.L."/>
            <person name="On S.L."/>
            <person name="St Leger J."/>
            <person name="Foster G."/>
            <person name="Parker C.T."/>
            <person name="Miller W.G."/>
        </authorList>
    </citation>
    <scope>NUCLEOTIDE SEQUENCE [LARGE SCALE GENOMIC DNA]</scope>
    <source>
        <strain evidence="7 8">RM9337</strain>
    </source>
</reference>
<feature type="domain" description="MurNAc-LAA" evidence="5">
    <location>
        <begin position="306"/>
        <end position="461"/>
    </location>
</feature>
<evidence type="ECO:0000256" key="3">
    <source>
        <dbReference type="ARBA" id="ARBA00022801"/>
    </source>
</evidence>
<evidence type="ECO:0000313" key="6">
    <source>
        <dbReference type="EMBL" id="MBE2986557.1"/>
    </source>
</evidence>
<dbReference type="GO" id="GO:0030288">
    <property type="term" value="C:outer membrane-bounded periplasmic space"/>
    <property type="evidence" value="ECO:0007669"/>
    <property type="project" value="TreeGrafter"/>
</dbReference>
<organism evidence="7 8">
    <name type="scientific">Campylobacter californiensis</name>
    <dbReference type="NCBI Taxonomy" id="1032243"/>
    <lineage>
        <taxon>Bacteria</taxon>
        <taxon>Pseudomonadati</taxon>
        <taxon>Campylobacterota</taxon>
        <taxon>Epsilonproteobacteria</taxon>
        <taxon>Campylobacterales</taxon>
        <taxon>Campylobacteraceae</taxon>
        <taxon>Campylobacter</taxon>
    </lineage>
</organism>
<dbReference type="Gene3D" id="3.40.630.40">
    <property type="entry name" value="Zn-dependent exopeptidases"/>
    <property type="match status" value="1"/>
</dbReference>
<dbReference type="EMBL" id="JADBHS010000008">
    <property type="protein sequence ID" value="MBE2986557.1"/>
    <property type="molecule type" value="Genomic_DNA"/>
</dbReference>
<dbReference type="Proteomes" id="UP000650616">
    <property type="component" value="Unassembled WGS sequence"/>
</dbReference>
<keyword evidence="4" id="KW-0732">Signal</keyword>
<dbReference type="SMART" id="SM00646">
    <property type="entry name" value="Ami_3"/>
    <property type="match status" value="1"/>
</dbReference>
<dbReference type="GO" id="GO:0009253">
    <property type="term" value="P:peptidoglycan catabolic process"/>
    <property type="evidence" value="ECO:0007669"/>
    <property type="project" value="InterPro"/>
</dbReference>
<dbReference type="Proteomes" id="UP001318760">
    <property type="component" value="Unassembled WGS sequence"/>
</dbReference>
<protein>
    <recommendedName>
        <fullName evidence="2">N-acetylmuramoyl-L-alanine amidase</fullName>
        <ecNumber evidence="2">3.5.1.28</ecNumber>
    </recommendedName>
</protein>
<dbReference type="InterPro" id="IPR050695">
    <property type="entry name" value="N-acetylmuramoyl_amidase_3"/>
</dbReference>
<accession>A0AAW3ZT52</accession>
<sequence>MHKFLALFLFLAIALFGANESQVFANFDKSFANATAAQKATMHENIKRIYVQAIIKNDINLKKESLERLITSAKALKLDSKSYIADLNKLKGVKTTTKTTKRETPQQQSTKPLYMLSASKMDDTLVLKFNQSLDGIKLKNFSLNQKGAYRNVIDIEAILNGKSLNYKNFIVDSIRIAQFDKKTVRIVFSDSSQKTIKADVKDNTLIITTDNFISKENIKIAKTSTKIQTQTQSKAIPQTPVAKKNKIIVIDPGHGGTDPGAVNGSLKEKVAVLAVSQKLGEYLQKSGYTVYFTRNNDKFINLRTRTKFANDKNADLFLSIHANAAPNAQKAKTMHGIETFFLSPARSERSKNAAALENKSDIEEMNYFSQQTFLNFLNREKIIASNKLGIDMQREILSQARRVYKATDGGVREAPFWVLVGALMPAVLIEIGYITHPTEGKMLYDSAYQNALAKGIANGVESYFAKNR</sequence>
<dbReference type="PANTHER" id="PTHR30404">
    <property type="entry name" value="N-ACETYLMURAMOYL-L-ALANINE AMIDASE"/>
    <property type="match status" value="1"/>
</dbReference>
<dbReference type="GO" id="GO:0008745">
    <property type="term" value="F:N-acetylmuramoyl-L-alanine amidase activity"/>
    <property type="evidence" value="ECO:0007669"/>
    <property type="project" value="UniProtKB-EC"/>
</dbReference>